<gene>
    <name evidence="3" type="ORF">PBLR_12943</name>
</gene>
<evidence type="ECO:0000259" key="2">
    <source>
        <dbReference type="PROSITE" id="PS51272"/>
    </source>
</evidence>
<organism evidence="3 4">
    <name type="scientific">Paenibacillus alvei</name>
    <name type="common">Bacillus alvei</name>
    <dbReference type="NCBI Taxonomy" id="44250"/>
    <lineage>
        <taxon>Bacteria</taxon>
        <taxon>Bacillati</taxon>
        <taxon>Bacillota</taxon>
        <taxon>Bacilli</taxon>
        <taxon>Bacillales</taxon>
        <taxon>Paenibacillaceae</taxon>
        <taxon>Paenibacillus</taxon>
    </lineage>
</organism>
<name>A0A383RCV7_PAEAL</name>
<evidence type="ECO:0000256" key="1">
    <source>
        <dbReference type="SAM" id="SignalP"/>
    </source>
</evidence>
<dbReference type="EMBL" id="LS992241">
    <property type="protein sequence ID" value="SYX84521.1"/>
    <property type="molecule type" value="Genomic_DNA"/>
</dbReference>
<keyword evidence="1" id="KW-0732">Signal</keyword>
<protein>
    <submittedName>
        <fullName evidence="3">S-layer domain-containing protein</fullName>
    </submittedName>
</protein>
<feature type="domain" description="SLH" evidence="2">
    <location>
        <begin position="52"/>
        <end position="114"/>
    </location>
</feature>
<dbReference type="InterPro" id="IPR001119">
    <property type="entry name" value="SLH_dom"/>
</dbReference>
<dbReference type="AlphaFoldDB" id="A0A383RCV7"/>
<feature type="signal peptide" evidence="1">
    <location>
        <begin position="1"/>
        <end position="34"/>
    </location>
</feature>
<evidence type="ECO:0000313" key="4">
    <source>
        <dbReference type="Proteomes" id="UP000304148"/>
    </source>
</evidence>
<accession>A0A383RCV7</accession>
<proteinExistence type="predicted"/>
<reference evidence="4" key="1">
    <citation type="submission" date="2018-08" db="EMBL/GenBank/DDBJ databases">
        <authorList>
            <person name="Chevrot R."/>
        </authorList>
    </citation>
    <scope>NUCLEOTIDE SEQUENCE [LARGE SCALE GENOMIC DNA]</scope>
</reference>
<feature type="domain" description="SLH" evidence="2">
    <location>
        <begin position="187"/>
        <end position="250"/>
    </location>
</feature>
<dbReference type="RefSeq" id="WP_138186419.1">
    <property type="nucleotide sequence ID" value="NZ_LS992241.1"/>
</dbReference>
<feature type="chain" id="PRO_5016830666" evidence="1">
    <location>
        <begin position="35"/>
        <end position="924"/>
    </location>
</feature>
<evidence type="ECO:0000313" key="3">
    <source>
        <dbReference type="EMBL" id="SYX84521.1"/>
    </source>
</evidence>
<sequence>MQLNSKPRARKARALTSALLAVSMMLTSMQFAMAAESNTATKTNQVTSTSNTSPIFSDVKLGYWAEKHIHKLAALDILKGNNGKFRPGDDVTQQEAITMAIRYMGLEGELNAADSVALPADFKVGNYFKPYIVLAFQKGLLDKKEEMAKPDPKQAWGDQKATREWVTKILVRAVGKQADAERAMTKKTTFADNSKISTSALGYVNTAVDLELTTGMSGNKFEPQGKVTRAQLATFFSRGEKVSKVKHASESFGYVMSLTDQEIRLYTEEGKTANFRRDKNTMYYKADSEQAIKVSDIGLYMKVRVVGQSGSATYVELIDAEPKVETSTVKLRYVAPSERKLYFTKDGSDALSDFVYDSSATVFKDASGNTIDPSKLMADSELVIKRETFTNERKIIEIQVKSGPVNKSAKGTITSIDVRNRSVTIKNEQGESETYTVVEGAYVRYKDQLLSGLSSIKQNDTVNYTVKNSVVTEIELTSAQQVTISGTLYEKGATKTSITIRKENNELVAKLLARDVKIEIDGMNNPTFDDIVAGEYGDRVELAMNSEDQVTNIKVMNRKAEMLIGATVSDYDRTNNLLMVVDERKEPYVFKLTNETRFENNGVKVAVDDIASQLKDGKRKVNIQYTAKNALLVQFVNKFEGTFVFASSTAKTVTMKLANGQTVTLPYKSSTLSVEKYGKSGATLNDVNNGDTIVAYFTDDQSSVTSLAVRQTLQFEIASRDAEKYRLRLRSNGSTIEDFYVGSAAIYDLNNKKIKIADLKDNDYVNVVMDGRSIVEVRQVQVTYGRVESVDANNGTIRVRDNAGSLSVHQVGKNAQIQVDNSSSTSNLSALKEGDRVEVRKDTSDLAVVKLISGMKRSFWRYNSSTDELYVKRTMAENNYIFKVHPNAFIHSKGEKTSLSSIKEDTDIMLYIIKDQVVEIEKLS</sequence>
<dbReference type="PROSITE" id="PS51272">
    <property type="entry name" value="SLH"/>
    <property type="match status" value="2"/>
</dbReference>
<dbReference type="Proteomes" id="UP000304148">
    <property type="component" value="Chromosome"/>
</dbReference>
<dbReference type="Pfam" id="PF00395">
    <property type="entry name" value="SLH"/>
    <property type="match status" value="2"/>
</dbReference>